<dbReference type="Proteomes" id="UP000007360">
    <property type="component" value="Unassembled WGS sequence"/>
</dbReference>
<evidence type="ECO:0000256" key="4">
    <source>
        <dbReference type="ARBA" id="ARBA00022603"/>
    </source>
</evidence>
<dbReference type="Gene3D" id="3.40.1010.10">
    <property type="entry name" value="Cobalt-precorrin-4 Transmethylase, Domain 1"/>
    <property type="match status" value="1"/>
</dbReference>
<dbReference type="SUPFAM" id="SSF53790">
    <property type="entry name" value="Tetrapyrrole methylase"/>
    <property type="match status" value="1"/>
</dbReference>
<dbReference type="Pfam" id="PF00590">
    <property type="entry name" value="TP_methylase"/>
    <property type="match status" value="1"/>
</dbReference>
<dbReference type="NCBIfam" id="TIGR01467">
    <property type="entry name" value="cobI_cbiL"/>
    <property type="match status" value="1"/>
</dbReference>
<evidence type="ECO:0000256" key="6">
    <source>
        <dbReference type="ARBA" id="ARBA00022691"/>
    </source>
</evidence>
<reference evidence="10 11" key="1">
    <citation type="journal article" date="2012" name="J. Bacteriol.">
        <title>Draft genome sequence of Methanobacterium formicicum DSM 3637, an archaebacterium isolated from the methane producer amoeba Pelomyxa palustris.</title>
        <authorList>
            <person name="Gutierrez G."/>
        </authorList>
    </citation>
    <scope>NUCLEOTIDE SEQUENCE [LARGE SCALE GENOMIC DNA]</scope>
    <source>
        <strain evidence="11">DSM 3637 / PP1</strain>
    </source>
</reference>
<keyword evidence="3" id="KW-0169">Cobalamin biosynthesis</keyword>
<sequence>MNINKGKLIGIGVGPGDPELLTVKAVKTLESVPIICSPKSSRDKPSVALSIVQGILDGRGDEYETIEPLFPMIEDKKALKSYWNGAAQLITQKLDEGLDVSFITLGDPSIYSTFSYVAQIIGNQGYSVEMIPGITSFTGCAASAGITLGEKDEIILVVPKVDERLEELLKHADTAVVMKTSRHSLMLEDLVRNDPRDKTVVSVQNCGMDDEEVFEGFAKKGKYLSTTIVKFNDNGGDE</sequence>
<evidence type="ECO:0000259" key="9">
    <source>
        <dbReference type="Pfam" id="PF00590"/>
    </source>
</evidence>
<dbReference type="PANTHER" id="PTHR43467">
    <property type="entry name" value="COBALT-PRECORRIN-2 C(20)-METHYLTRANSFERASE"/>
    <property type="match status" value="1"/>
</dbReference>
<evidence type="ECO:0000256" key="3">
    <source>
        <dbReference type="ARBA" id="ARBA00022573"/>
    </source>
</evidence>
<evidence type="ECO:0000256" key="1">
    <source>
        <dbReference type="ARBA" id="ARBA00004953"/>
    </source>
</evidence>
<evidence type="ECO:0000313" key="11">
    <source>
        <dbReference type="Proteomes" id="UP000007360"/>
    </source>
</evidence>
<dbReference type="InterPro" id="IPR014777">
    <property type="entry name" value="4pyrrole_Mease_sub1"/>
</dbReference>
<dbReference type="AlphaFoldDB" id="K2QFP4"/>
<accession>K2QFP4</accession>
<comment type="caution">
    <text evidence="10">The sequence shown here is derived from an EMBL/GenBank/DDBJ whole genome shotgun (WGS) entry which is preliminary data.</text>
</comment>
<dbReference type="CDD" id="cd11645">
    <property type="entry name" value="Precorrin_2_C20_MT"/>
    <property type="match status" value="1"/>
</dbReference>
<feature type="domain" description="Tetrapyrrole methylase" evidence="9">
    <location>
        <begin position="7"/>
        <end position="218"/>
    </location>
</feature>
<protein>
    <submittedName>
        <fullName evidence="10">Precorrin-2 C20-methyltransferase</fullName>
    </submittedName>
</protein>
<dbReference type="InterPro" id="IPR003043">
    <property type="entry name" value="Uropor_MeTrfase_CS"/>
</dbReference>
<dbReference type="InterPro" id="IPR035996">
    <property type="entry name" value="4pyrrol_Methylase_sf"/>
</dbReference>
<gene>
    <name evidence="10" type="ORF">A994_01255</name>
</gene>
<dbReference type="InterPro" id="IPR012382">
    <property type="entry name" value="CobI/CbiL"/>
</dbReference>
<dbReference type="UniPathway" id="UPA00148"/>
<dbReference type="RefSeq" id="WP_004029443.1">
    <property type="nucleotide sequence ID" value="NZ_AMPO01000001.1"/>
</dbReference>
<dbReference type="OrthoDB" id="23546at2157"/>
<keyword evidence="11" id="KW-1185">Reference proteome</keyword>
<comment type="pathway">
    <text evidence="1">Cofactor biosynthesis; adenosylcobalamin biosynthesis.</text>
</comment>
<dbReference type="PROSITE" id="PS00840">
    <property type="entry name" value="SUMT_2"/>
    <property type="match status" value="1"/>
</dbReference>
<dbReference type="GO" id="GO:0032259">
    <property type="term" value="P:methylation"/>
    <property type="evidence" value="ECO:0007669"/>
    <property type="project" value="UniProtKB-KW"/>
</dbReference>
<keyword evidence="5 8" id="KW-0808">Transferase</keyword>
<dbReference type="PANTHER" id="PTHR43467:SF2">
    <property type="entry name" value="COBALT-PRECORRIN-2 C(20)-METHYLTRANSFERASE"/>
    <property type="match status" value="1"/>
</dbReference>
<evidence type="ECO:0000256" key="8">
    <source>
        <dbReference type="RuleBase" id="RU003960"/>
    </source>
</evidence>
<keyword evidence="4 8" id="KW-0489">Methyltransferase</keyword>
<evidence type="ECO:0000256" key="7">
    <source>
        <dbReference type="PIRNR" id="PIRNR036427"/>
    </source>
</evidence>
<keyword evidence="6" id="KW-0949">S-adenosyl-L-methionine</keyword>
<dbReference type="EMBL" id="AMPO01000001">
    <property type="protein sequence ID" value="EKF86871.1"/>
    <property type="molecule type" value="Genomic_DNA"/>
</dbReference>
<dbReference type="Gene3D" id="3.30.950.10">
    <property type="entry name" value="Methyltransferase, Cobalt-precorrin-4 Transmethylase, Domain 2"/>
    <property type="match status" value="1"/>
</dbReference>
<dbReference type="InterPro" id="IPR006364">
    <property type="entry name" value="CobI/CbiL/CobIJ_dom"/>
</dbReference>
<dbReference type="PIRSF" id="PIRSF036427">
    <property type="entry name" value="Precrrn-2_mtase"/>
    <property type="match status" value="1"/>
</dbReference>
<name>K2QFP4_METFP</name>
<dbReference type="GO" id="GO:0009236">
    <property type="term" value="P:cobalamin biosynthetic process"/>
    <property type="evidence" value="ECO:0007669"/>
    <property type="project" value="UniProtKB-UniRule"/>
</dbReference>
<organism evidence="10 11">
    <name type="scientific">Methanobacterium formicicum (strain DSM 3637 / PP1)</name>
    <dbReference type="NCBI Taxonomy" id="1204725"/>
    <lineage>
        <taxon>Archaea</taxon>
        <taxon>Methanobacteriati</taxon>
        <taxon>Methanobacteriota</taxon>
        <taxon>Methanomada group</taxon>
        <taxon>Methanobacteria</taxon>
        <taxon>Methanobacteriales</taxon>
        <taxon>Methanobacteriaceae</taxon>
        <taxon>Methanobacterium</taxon>
    </lineage>
</organism>
<comment type="similarity">
    <text evidence="2 7 8">Belongs to the precorrin methyltransferase family.</text>
</comment>
<dbReference type="InterPro" id="IPR000878">
    <property type="entry name" value="4pyrrol_Mease"/>
</dbReference>
<evidence type="ECO:0000313" key="10">
    <source>
        <dbReference type="EMBL" id="EKF86871.1"/>
    </source>
</evidence>
<evidence type="ECO:0000256" key="2">
    <source>
        <dbReference type="ARBA" id="ARBA00005879"/>
    </source>
</evidence>
<dbReference type="InterPro" id="IPR014776">
    <property type="entry name" value="4pyrrole_Mease_sub2"/>
</dbReference>
<evidence type="ECO:0000256" key="5">
    <source>
        <dbReference type="ARBA" id="ARBA00022679"/>
    </source>
</evidence>
<proteinExistence type="inferred from homology"/>
<dbReference type="PATRIC" id="fig|1204725.3.peg.250"/>
<dbReference type="GO" id="GO:0030788">
    <property type="term" value="F:precorrin-2 C20-methyltransferase activity"/>
    <property type="evidence" value="ECO:0007669"/>
    <property type="project" value="InterPro"/>
</dbReference>